<feature type="transmembrane region" description="Helical" evidence="2">
    <location>
        <begin position="48"/>
        <end position="65"/>
    </location>
</feature>
<keyword evidence="2" id="KW-1133">Transmembrane helix</keyword>
<keyword evidence="2" id="KW-0812">Transmembrane</keyword>
<feature type="transmembrane region" description="Helical" evidence="2">
    <location>
        <begin position="12"/>
        <end position="28"/>
    </location>
</feature>
<feature type="region of interest" description="Disordered" evidence="1">
    <location>
        <begin position="76"/>
        <end position="109"/>
    </location>
</feature>
<protein>
    <submittedName>
        <fullName evidence="3">Uncharacterized protein</fullName>
    </submittedName>
</protein>
<feature type="compositionally biased region" description="Polar residues" evidence="1">
    <location>
        <begin position="92"/>
        <end position="109"/>
    </location>
</feature>
<evidence type="ECO:0000313" key="3">
    <source>
        <dbReference type="EMBL" id="QHT76128.1"/>
    </source>
</evidence>
<evidence type="ECO:0000256" key="1">
    <source>
        <dbReference type="SAM" id="MobiDB-lite"/>
    </source>
</evidence>
<dbReference type="AlphaFoldDB" id="A0A6C0H6E9"/>
<reference evidence="3" key="1">
    <citation type="journal article" date="2020" name="Nature">
        <title>Giant virus diversity and host interactions through global metagenomics.</title>
        <authorList>
            <person name="Schulz F."/>
            <person name="Roux S."/>
            <person name="Paez-Espino D."/>
            <person name="Jungbluth S."/>
            <person name="Walsh D.A."/>
            <person name="Denef V.J."/>
            <person name="McMahon K.D."/>
            <person name="Konstantinidis K.T."/>
            <person name="Eloe-Fadrosh E.A."/>
            <person name="Kyrpides N.C."/>
            <person name="Woyke T."/>
        </authorList>
    </citation>
    <scope>NUCLEOTIDE SEQUENCE</scope>
    <source>
        <strain evidence="3">GVMAG-M-3300023179-73</strain>
    </source>
</reference>
<dbReference type="EMBL" id="MN739889">
    <property type="protein sequence ID" value="QHT76128.1"/>
    <property type="molecule type" value="Genomic_DNA"/>
</dbReference>
<name>A0A6C0H6E9_9ZZZZ</name>
<organism evidence="3">
    <name type="scientific">viral metagenome</name>
    <dbReference type="NCBI Taxonomy" id="1070528"/>
    <lineage>
        <taxon>unclassified sequences</taxon>
        <taxon>metagenomes</taxon>
        <taxon>organismal metagenomes</taxon>
    </lineage>
</organism>
<sequence>MKYPYFPTTLQHFHWIVAITTIVLYFYLRWKRTRNHQSPRIKPKSNLVYLLLWPATLYGIYYFFFNKSDGAQHASPLIEPVKPSNRSDNHSDTTALLSSPYPNSDSISV</sequence>
<keyword evidence="2" id="KW-0472">Membrane</keyword>
<accession>A0A6C0H6E9</accession>
<proteinExistence type="predicted"/>
<evidence type="ECO:0000256" key="2">
    <source>
        <dbReference type="SAM" id="Phobius"/>
    </source>
</evidence>